<comment type="subcellular location">
    <subcellularLocation>
        <location evidence="1">Nucleus</location>
    </subcellularLocation>
</comment>
<protein>
    <recommendedName>
        <fullName evidence="5">Fungal-specific transcription factor domain-containing protein</fullName>
    </recommendedName>
</protein>
<sequence>MEKGDQSTLAYRGPKLPNVAVAYRDIMMAVTRDGAPLLKSHQFLQLDEIQMPDSHFGLASEILEILFHTATLNQEAKASNEPASPDSENDDGITPINTVGSVQGPDFLKKLLSLEARLKDWTCPPSADISLRQLAESYRGSALIYLYRVMRRAFPLQRDELSSKATTQVAPIMDSVSQIPTRSLPEGTLLFPLSLAGGEATAESHREYIQHRMLDIIGSRGLKNVEVALSVLERLWRPRIARRTLMESIQVDWLDIVRQNGVELSLT</sequence>
<accession>A0A2G7FV46</accession>
<dbReference type="EMBL" id="NEXV01000382">
    <property type="protein sequence ID" value="PIG84439.1"/>
    <property type="molecule type" value="Genomic_DNA"/>
</dbReference>
<name>A0A2G7FV46_9EURO</name>
<gene>
    <name evidence="3" type="ORF">AARAC_002341</name>
</gene>
<dbReference type="GO" id="GO:0005634">
    <property type="term" value="C:nucleus"/>
    <property type="evidence" value="ECO:0007669"/>
    <property type="project" value="UniProtKB-SubCell"/>
</dbReference>
<dbReference type="STRING" id="656916.A0A2G7FV46"/>
<dbReference type="GO" id="GO:0045944">
    <property type="term" value="P:positive regulation of transcription by RNA polymerase II"/>
    <property type="evidence" value="ECO:0007669"/>
    <property type="project" value="TreeGrafter"/>
</dbReference>
<dbReference type="PANTHER" id="PTHR37534:SF7">
    <property type="entry name" value="TRANSCRIPTIONAL ACTIVATOR PROTEIN UGA3"/>
    <property type="match status" value="1"/>
</dbReference>
<reference evidence="3 4" key="1">
    <citation type="submission" date="2017-05" db="EMBL/GenBank/DDBJ databases">
        <title>Genome sequence for an aflatoxigenic pathogen of Argentinian peanut, Aspergillus arachidicola.</title>
        <authorList>
            <person name="Moore G."/>
            <person name="Beltz S.B."/>
            <person name="Mack B.M."/>
        </authorList>
    </citation>
    <scope>NUCLEOTIDE SEQUENCE [LARGE SCALE GENOMIC DNA]</scope>
    <source>
        <strain evidence="3 4">CBS 117610</strain>
    </source>
</reference>
<dbReference type="PANTHER" id="PTHR37534">
    <property type="entry name" value="TRANSCRIPTIONAL ACTIVATOR PROTEIN UGA3"/>
    <property type="match status" value="1"/>
</dbReference>
<keyword evidence="2" id="KW-0539">Nucleus</keyword>
<comment type="caution">
    <text evidence="3">The sequence shown here is derived from an EMBL/GenBank/DDBJ whole genome shotgun (WGS) entry which is preliminary data.</text>
</comment>
<evidence type="ECO:0000313" key="4">
    <source>
        <dbReference type="Proteomes" id="UP000231358"/>
    </source>
</evidence>
<dbReference type="AlphaFoldDB" id="A0A2G7FV46"/>
<evidence type="ECO:0000256" key="1">
    <source>
        <dbReference type="ARBA" id="ARBA00004123"/>
    </source>
</evidence>
<dbReference type="Pfam" id="PF11951">
    <property type="entry name" value="Fungal_trans_2"/>
    <property type="match status" value="1"/>
</dbReference>
<dbReference type="GO" id="GO:0003700">
    <property type="term" value="F:DNA-binding transcription factor activity"/>
    <property type="evidence" value="ECO:0007669"/>
    <property type="project" value="TreeGrafter"/>
</dbReference>
<keyword evidence="4" id="KW-1185">Reference proteome</keyword>
<dbReference type="Proteomes" id="UP000231358">
    <property type="component" value="Unassembled WGS sequence"/>
</dbReference>
<evidence type="ECO:0000256" key="2">
    <source>
        <dbReference type="ARBA" id="ARBA00023242"/>
    </source>
</evidence>
<proteinExistence type="predicted"/>
<evidence type="ECO:0000313" key="3">
    <source>
        <dbReference type="EMBL" id="PIG84439.1"/>
    </source>
</evidence>
<organism evidence="3 4">
    <name type="scientific">Aspergillus arachidicola</name>
    <dbReference type="NCBI Taxonomy" id="656916"/>
    <lineage>
        <taxon>Eukaryota</taxon>
        <taxon>Fungi</taxon>
        <taxon>Dikarya</taxon>
        <taxon>Ascomycota</taxon>
        <taxon>Pezizomycotina</taxon>
        <taxon>Eurotiomycetes</taxon>
        <taxon>Eurotiomycetidae</taxon>
        <taxon>Eurotiales</taxon>
        <taxon>Aspergillaceae</taxon>
        <taxon>Aspergillus</taxon>
        <taxon>Aspergillus subgen. Circumdati</taxon>
    </lineage>
</organism>
<evidence type="ECO:0008006" key="5">
    <source>
        <dbReference type="Google" id="ProtNLM"/>
    </source>
</evidence>
<dbReference type="InterPro" id="IPR021858">
    <property type="entry name" value="Fun_TF"/>
</dbReference>
<dbReference type="GO" id="GO:0000976">
    <property type="term" value="F:transcription cis-regulatory region binding"/>
    <property type="evidence" value="ECO:0007669"/>
    <property type="project" value="TreeGrafter"/>
</dbReference>